<dbReference type="InterPro" id="IPR015947">
    <property type="entry name" value="PUA-like_sf"/>
</dbReference>
<dbReference type="OrthoDB" id="9800495at2"/>
<evidence type="ECO:0000313" key="2">
    <source>
        <dbReference type="EMBL" id="SHF23439.1"/>
    </source>
</evidence>
<sequence length="134" mass="16035">MKVVLSIKPEFAKKIFEGTKKFEFRKSIFKNKDVETVIVYASSPVQKVIGEFDIEHIIKDKLDELWELTHMHAGITEEYFYEYFQDKDSGFAIKIKEFRKYKIPKDLKEDFNLLPPQSFSYYFKDDRSKNAKNE</sequence>
<evidence type="ECO:0000259" key="1">
    <source>
        <dbReference type="Pfam" id="PF04266"/>
    </source>
</evidence>
<reference evidence="3" key="1">
    <citation type="submission" date="2016-11" db="EMBL/GenBank/DDBJ databases">
        <authorList>
            <person name="Varghese N."/>
            <person name="Submissions S."/>
        </authorList>
    </citation>
    <scope>NUCLEOTIDE SEQUENCE [LARGE SCALE GENOMIC DNA]</scope>
    <source>
        <strain evidence="3">DSM 26898</strain>
    </source>
</reference>
<proteinExistence type="predicted"/>
<dbReference type="Gene3D" id="2.30.130.30">
    <property type="entry name" value="Hypothetical protein"/>
    <property type="match status" value="1"/>
</dbReference>
<dbReference type="STRING" id="1302685.SAMN05444408_111104"/>
<dbReference type="InterPro" id="IPR007374">
    <property type="entry name" value="ASCH_domain"/>
</dbReference>
<name>A0A1M4ZZI7_9FLAO</name>
<evidence type="ECO:0000313" key="3">
    <source>
        <dbReference type="Proteomes" id="UP000184236"/>
    </source>
</evidence>
<dbReference type="Proteomes" id="UP000184236">
    <property type="component" value="Unassembled WGS sequence"/>
</dbReference>
<protein>
    <submittedName>
        <fullName evidence="2">Predicted transcriptional regulator, contains an HTH and PUA-like domains</fullName>
    </submittedName>
</protein>
<feature type="domain" description="ASCH" evidence="1">
    <location>
        <begin position="5"/>
        <end position="82"/>
    </location>
</feature>
<keyword evidence="3" id="KW-1185">Reference proteome</keyword>
<organism evidence="2 3">
    <name type="scientific">Chryseobacterium takakiae</name>
    <dbReference type="NCBI Taxonomy" id="1302685"/>
    <lineage>
        <taxon>Bacteria</taxon>
        <taxon>Pseudomonadati</taxon>
        <taxon>Bacteroidota</taxon>
        <taxon>Flavobacteriia</taxon>
        <taxon>Flavobacteriales</taxon>
        <taxon>Weeksellaceae</taxon>
        <taxon>Chryseobacterium group</taxon>
        <taxon>Chryseobacterium</taxon>
    </lineage>
</organism>
<dbReference type="SUPFAM" id="SSF88697">
    <property type="entry name" value="PUA domain-like"/>
    <property type="match status" value="1"/>
</dbReference>
<dbReference type="RefSeq" id="WP_072885510.1">
    <property type="nucleotide sequence ID" value="NZ_FQVO01000011.1"/>
</dbReference>
<dbReference type="EMBL" id="FQVO01000011">
    <property type="protein sequence ID" value="SHF23439.1"/>
    <property type="molecule type" value="Genomic_DNA"/>
</dbReference>
<dbReference type="AlphaFoldDB" id="A0A1M4ZZI7"/>
<dbReference type="Pfam" id="PF04266">
    <property type="entry name" value="ASCH"/>
    <property type="match status" value="1"/>
</dbReference>
<accession>A0A1M4ZZI7</accession>
<gene>
    <name evidence="2" type="ORF">SAMN05444408_111104</name>
</gene>